<organism evidence="10 11">
    <name type="scientific">Urinicoccus massiliensis</name>
    <dbReference type="NCBI Taxonomy" id="1723382"/>
    <lineage>
        <taxon>Bacteria</taxon>
        <taxon>Bacillati</taxon>
        <taxon>Bacillota</taxon>
        <taxon>Tissierellia</taxon>
        <taxon>Tissierellales</taxon>
        <taxon>Peptoniphilaceae</taxon>
        <taxon>Urinicoccus</taxon>
    </lineage>
</organism>
<dbReference type="InterPro" id="IPR002358">
    <property type="entry name" value="Ribosomal_uL6_CS"/>
</dbReference>
<dbReference type="GO" id="GO:0019843">
    <property type="term" value="F:rRNA binding"/>
    <property type="evidence" value="ECO:0007669"/>
    <property type="project" value="UniProtKB-UniRule"/>
</dbReference>
<dbReference type="PRINTS" id="PR00059">
    <property type="entry name" value="RIBOSOMALL6"/>
</dbReference>
<gene>
    <name evidence="6 10" type="primary">rplF</name>
    <name evidence="10" type="ORF">NCTC13150_01418</name>
</gene>
<dbReference type="GO" id="GO:0002181">
    <property type="term" value="P:cytoplasmic translation"/>
    <property type="evidence" value="ECO:0007669"/>
    <property type="project" value="TreeGrafter"/>
</dbReference>
<evidence type="ECO:0000256" key="5">
    <source>
        <dbReference type="ARBA" id="ARBA00023274"/>
    </source>
</evidence>
<proteinExistence type="inferred from homology"/>
<dbReference type="EMBL" id="CAACYI010000001">
    <property type="protein sequence ID" value="VFB16845.1"/>
    <property type="molecule type" value="Genomic_DNA"/>
</dbReference>
<dbReference type="InterPro" id="IPR019906">
    <property type="entry name" value="Ribosomal_uL6_bac-type"/>
</dbReference>
<dbReference type="Pfam" id="PF00347">
    <property type="entry name" value="Ribosomal_L6"/>
    <property type="match status" value="2"/>
</dbReference>
<keyword evidence="2 6" id="KW-0699">rRNA-binding</keyword>
<keyword evidence="4 6" id="KW-0689">Ribosomal protein</keyword>
<reference evidence="10 11" key="1">
    <citation type="submission" date="2019-02" db="EMBL/GenBank/DDBJ databases">
        <authorList>
            <consortium name="Pathogen Informatics"/>
        </authorList>
    </citation>
    <scope>NUCLEOTIDE SEQUENCE [LARGE SCALE GENOMIC DNA]</scope>
    <source>
        <strain evidence="10 11">3012STDY7089603</strain>
    </source>
</reference>
<comment type="caution">
    <text evidence="10">The sequence shown here is derived from an EMBL/GenBank/DDBJ whole genome shotgun (WGS) entry which is preliminary data.</text>
</comment>
<dbReference type="FunFam" id="3.90.930.12:FF:000002">
    <property type="entry name" value="50S ribosomal protein L6"/>
    <property type="match status" value="1"/>
</dbReference>
<evidence type="ECO:0000259" key="9">
    <source>
        <dbReference type="Pfam" id="PF00347"/>
    </source>
</evidence>
<dbReference type="GO" id="GO:0022625">
    <property type="term" value="C:cytosolic large ribosomal subunit"/>
    <property type="evidence" value="ECO:0007669"/>
    <property type="project" value="UniProtKB-UniRule"/>
</dbReference>
<accession>A0A8H2M9Q0</accession>
<evidence type="ECO:0000256" key="2">
    <source>
        <dbReference type="ARBA" id="ARBA00022730"/>
    </source>
</evidence>
<dbReference type="InterPro" id="IPR036789">
    <property type="entry name" value="Ribosomal_uL6-like_a/b-dom_sf"/>
</dbReference>
<keyword evidence="5 6" id="KW-0687">Ribonucleoprotein</keyword>
<feature type="domain" description="Large ribosomal subunit protein uL6 alpha-beta" evidence="9">
    <location>
        <begin position="91"/>
        <end position="165"/>
    </location>
</feature>
<dbReference type="Proteomes" id="UP000377798">
    <property type="component" value="Unassembled WGS sequence"/>
</dbReference>
<dbReference type="InterPro" id="IPR020040">
    <property type="entry name" value="Ribosomal_uL6_a/b-dom"/>
</dbReference>
<evidence type="ECO:0000256" key="3">
    <source>
        <dbReference type="ARBA" id="ARBA00022884"/>
    </source>
</evidence>
<evidence type="ECO:0000256" key="7">
    <source>
        <dbReference type="RuleBase" id="RU003869"/>
    </source>
</evidence>
<evidence type="ECO:0000313" key="11">
    <source>
        <dbReference type="Proteomes" id="UP000377798"/>
    </source>
</evidence>
<dbReference type="AlphaFoldDB" id="A0A8H2M9Q0"/>
<keyword evidence="3 6" id="KW-0694">RNA-binding</keyword>
<dbReference type="NCBIfam" id="TIGR03654">
    <property type="entry name" value="L6_bact"/>
    <property type="match status" value="1"/>
</dbReference>
<dbReference type="GO" id="GO:0003735">
    <property type="term" value="F:structural constituent of ribosome"/>
    <property type="evidence" value="ECO:0007669"/>
    <property type="project" value="UniProtKB-UniRule"/>
</dbReference>
<evidence type="ECO:0000313" key="10">
    <source>
        <dbReference type="EMBL" id="VFB16845.1"/>
    </source>
</evidence>
<dbReference type="InterPro" id="IPR000702">
    <property type="entry name" value="Ribosomal_uL6-like"/>
</dbReference>
<evidence type="ECO:0000256" key="8">
    <source>
        <dbReference type="RuleBase" id="RU003870"/>
    </source>
</evidence>
<evidence type="ECO:0000256" key="1">
    <source>
        <dbReference type="ARBA" id="ARBA00009356"/>
    </source>
</evidence>
<sequence length="179" mass="19311">MSRIGKKPIDIPSGVTVTISPDNVVEVKGPKGTLTQAIDPHMEISQEDGQIIIQRSDDKKKTRASHGLSRSLVANMVEGVANGYQKELEIVGTGYRAAKNGNKLSLTLGFSHPLELDAPEGITVEVPSANKITISGADKQKVGAYAAYVRSFRSPEPYKGKGVKYVDEHIRRKVGKTGK</sequence>
<dbReference type="RefSeq" id="WP_034437547.1">
    <property type="nucleotide sequence ID" value="NZ_CAACYI010000001.1"/>
</dbReference>
<dbReference type="HAMAP" id="MF_01365_B">
    <property type="entry name" value="Ribosomal_uL6_B"/>
    <property type="match status" value="1"/>
</dbReference>
<comment type="subunit">
    <text evidence="6">Part of the 50S ribosomal subunit.</text>
</comment>
<evidence type="ECO:0000256" key="6">
    <source>
        <dbReference type="HAMAP-Rule" id="MF_01365"/>
    </source>
</evidence>
<dbReference type="SUPFAM" id="SSF56053">
    <property type="entry name" value="Ribosomal protein L6"/>
    <property type="match status" value="2"/>
</dbReference>
<dbReference type="PANTHER" id="PTHR11655">
    <property type="entry name" value="60S/50S RIBOSOMAL PROTEIN L6/L9"/>
    <property type="match status" value="1"/>
</dbReference>
<dbReference type="PANTHER" id="PTHR11655:SF14">
    <property type="entry name" value="LARGE RIBOSOMAL SUBUNIT PROTEIN UL6M"/>
    <property type="match status" value="1"/>
</dbReference>
<dbReference type="PROSITE" id="PS00525">
    <property type="entry name" value="RIBOSOMAL_L6_1"/>
    <property type="match status" value="1"/>
</dbReference>
<evidence type="ECO:0000256" key="4">
    <source>
        <dbReference type="ARBA" id="ARBA00022980"/>
    </source>
</evidence>
<dbReference type="Gene3D" id="3.90.930.12">
    <property type="entry name" value="Ribosomal protein L6, alpha-beta domain"/>
    <property type="match status" value="2"/>
</dbReference>
<dbReference type="FunFam" id="3.90.930.12:FF:000001">
    <property type="entry name" value="50S ribosomal protein L6"/>
    <property type="match status" value="1"/>
</dbReference>
<comment type="similarity">
    <text evidence="1 6 7">Belongs to the universal ribosomal protein uL6 family.</text>
</comment>
<name>A0A8H2M9Q0_9FIRM</name>
<protein>
    <recommendedName>
        <fullName evidence="6">Large ribosomal subunit protein uL6</fullName>
    </recommendedName>
</protein>
<keyword evidence="11" id="KW-1185">Reference proteome</keyword>
<dbReference type="PIRSF" id="PIRSF002162">
    <property type="entry name" value="Ribosomal_L6"/>
    <property type="match status" value="1"/>
</dbReference>
<comment type="function">
    <text evidence="6 8">This protein binds to the 23S rRNA, and is important in its secondary structure. It is located near the subunit interface in the base of the L7/L12 stalk, and near the tRNA binding site of the peptidyltransferase center.</text>
</comment>
<feature type="domain" description="Large ribosomal subunit protein uL6 alpha-beta" evidence="9">
    <location>
        <begin position="11"/>
        <end position="83"/>
    </location>
</feature>